<dbReference type="AlphaFoldDB" id="A0A8E6EU39"/>
<gene>
    <name evidence="3" type="ORF">KIH39_04750</name>
</gene>
<dbReference type="GO" id="GO:0016491">
    <property type="term" value="F:oxidoreductase activity"/>
    <property type="evidence" value="ECO:0007669"/>
    <property type="project" value="InterPro"/>
</dbReference>
<sequence>MKIVLAGLLLIGVCGYATAQSVQINPLPASPAANAPQGVKPPVAKSEAQNKLEAALDAAAKTLAESKAFSLKQESSWSFVLGDQTKEGKNVFETLVLKPNQFLIKAYSAEKPENAFTVISDGKSVVRLLPAGKIYSIDETVKVFEELPDDAMTNQVLEGSYIPHLIRPNLRGAFFDMIDRIEEYTPEKSEANIEHFKVHLDNKKELTISIQTGAQARIIKLITSNTLPLDKKKSAVMTITTSLDWNFQAQAEPEQFSVKIPQGLKKVDDLLQFLSFGDAAELLGQKLPSLVFKDLEGKEVKISDHKDQIIMLYFYASWAAPSAEDMPNVNRFIDTYTKKGAAMYAINVAESVAVIKKLNEKNGYKGTILRDEKGAALAQLNLTSLPVSILVGKDGTLQGIYKGSKLEVKQQLRKDLEVLLSGKTLIEKK</sequence>
<dbReference type="SUPFAM" id="SSF52833">
    <property type="entry name" value="Thioredoxin-like"/>
    <property type="match status" value="1"/>
</dbReference>
<reference evidence="3" key="1">
    <citation type="submission" date="2021-05" db="EMBL/GenBank/DDBJ databases">
        <title>Complete genome sequence of the cellulolytic planctomycete Telmatocola sphagniphila SP2T and characterization of the first cellulase from planctomycetes.</title>
        <authorList>
            <person name="Rakitin A.L."/>
            <person name="Beletsky A.V."/>
            <person name="Naumoff D.G."/>
            <person name="Kulichevskaya I.S."/>
            <person name="Mardanov A.V."/>
            <person name="Ravin N.V."/>
            <person name="Dedysh S.N."/>
        </authorList>
    </citation>
    <scope>NUCLEOTIDE SEQUENCE</scope>
    <source>
        <strain evidence="3">SP2T</strain>
    </source>
</reference>
<proteinExistence type="predicted"/>
<feature type="chain" id="PRO_5034586742" evidence="1">
    <location>
        <begin position="20"/>
        <end position="429"/>
    </location>
</feature>
<dbReference type="InterPro" id="IPR000866">
    <property type="entry name" value="AhpC/TSA"/>
</dbReference>
<protein>
    <submittedName>
        <fullName evidence="3">Redoxin domain-containing protein</fullName>
    </submittedName>
</protein>
<dbReference type="Pfam" id="PF09865">
    <property type="entry name" value="DUF2092"/>
    <property type="match status" value="1"/>
</dbReference>
<dbReference type="PANTHER" id="PTHR42852">
    <property type="entry name" value="THIOL:DISULFIDE INTERCHANGE PROTEIN DSBE"/>
    <property type="match status" value="1"/>
</dbReference>
<dbReference type="EMBL" id="CP074694">
    <property type="protein sequence ID" value="QVL33229.1"/>
    <property type="molecule type" value="Genomic_DNA"/>
</dbReference>
<name>A0A8E6EU39_9BACT</name>
<evidence type="ECO:0000313" key="3">
    <source>
        <dbReference type="EMBL" id="QVL33229.1"/>
    </source>
</evidence>
<dbReference type="PANTHER" id="PTHR42852:SF17">
    <property type="entry name" value="THIOREDOXIN-LIKE PROTEIN HI_1115"/>
    <property type="match status" value="1"/>
</dbReference>
<keyword evidence="1" id="KW-0732">Signal</keyword>
<dbReference type="Proteomes" id="UP000676194">
    <property type="component" value="Chromosome"/>
</dbReference>
<dbReference type="RefSeq" id="WP_213498119.1">
    <property type="nucleotide sequence ID" value="NZ_CP074694.1"/>
</dbReference>
<dbReference type="InterPro" id="IPR050553">
    <property type="entry name" value="Thioredoxin_ResA/DsbE_sf"/>
</dbReference>
<feature type="signal peptide" evidence="1">
    <location>
        <begin position="1"/>
        <end position="19"/>
    </location>
</feature>
<dbReference type="InterPro" id="IPR036249">
    <property type="entry name" value="Thioredoxin-like_sf"/>
</dbReference>
<dbReference type="PROSITE" id="PS51352">
    <property type="entry name" value="THIOREDOXIN_2"/>
    <property type="match status" value="1"/>
</dbReference>
<accession>A0A8E6EU39</accession>
<dbReference type="KEGG" id="tsph:KIH39_04750"/>
<evidence type="ECO:0000313" key="4">
    <source>
        <dbReference type="Proteomes" id="UP000676194"/>
    </source>
</evidence>
<dbReference type="Pfam" id="PF00578">
    <property type="entry name" value="AhpC-TSA"/>
    <property type="match status" value="1"/>
</dbReference>
<evidence type="ECO:0000256" key="1">
    <source>
        <dbReference type="SAM" id="SignalP"/>
    </source>
</evidence>
<keyword evidence="4" id="KW-1185">Reference proteome</keyword>
<feature type="domain" description="Thioredoxin" evidence="2">
    <location>
        <begin position="281"/>
        <end position="421"/>
    </location>
</feature>
<dbReference type="InterPro" id="IPR013766">
    <property type="entry name" value="Thioredoxin_domain"/>
</dbReference>
<dbReference type="GO" id="GO:0016209">
    <property type="term" value="F:antioxidant activity"/>
    <property type="evidence" value="ECO:0007669"/>
    <property type="project" value="InterPro"/>
</dbReference>
<dbReference type="Gene3D" id="3.40.30.10">
    <property type="entry name" value="Glutaredoxin"/>
    <property type="match status" value="1"/>
</dbReference>
<dbReference type="InterPro" id="IPR019207">
    <property type="entry name" value="DUF2092"/>
</dbReference>
<dbReference type="CDD" id="cd02966">
    <property type="entry name" value="TlpA_like_family"/>
    <property type="match status" value="1"/>
</dbReference>
<evidence type="ECO:0000259" key="2">
    <source>
        <dbReference type="PROSITE" id="PS51352"/>
    </source>
</evidence>
<organism evidence="3 4">
    <name type="scientific">Telmatocola sphagniphila</name>
    <dbReference type="NCBI Taxonomy" id="1123043"/>
    <lineage>
        <taxon>Bacteria</taxon>
        <taxon>Pseudomonadati</taxon>
        <taxon>Planctomycetota</taxon>
        <taxon>Planctomycetia</taxon>
        <taxon>Gemmatales</taxon>
        <taxon>Gemmataceae</taxon>
    </lineage>
</organism>